<sequence length="379" mass="40384">MKGRIGIVGGSIAGCAAALGATRAGYDVTLFERATDLRDRGFGVGMPKAAYEELTAAGYLDAALPVHPVTHRLWIVAEPGEPTGRVLWRQPIPAMATSWGRLWGALADRAVPHYRAGTRVTAVSADGAVTTEDGLTHAFDLVIGADGHHSRTRSVIDPGPPAREAGYSLWRGTIPQERLPRSLRPIVESSFVTGVFDGGHAVFYLIPSDTGGRRLMWAVYGCPPGADPAGEPWATIERVLPPAWAEACRESETPVVHPVTDRAAATYAADRVLLIGDAATLARPHTASGAVKAMLDAACIERLLAAGTDLREVPVRYDAERRPAGNQLVEIGRRLGGAMVDRTPPWGSMTPEDLSDWTASVLRGDSHYLYSPGPPDPVN</sequence>
<dbReference type="GO" id="GO:0004497">
    <property type="term" value="F:monooxygenase activity"/>
    <property type="evidence" value="ECO:0007669"/>
    <property type="project" value="UniProtKB-KW"/>
</dbReference>
<evidence type="ECO:0000256" key="2">
    <source>
        <dbReference type="ARBA" id="ARBA00022630"/>
    </source>
</evidence>
<dbReference type="PRINTS" id="PR00420">
    <property type="entry name" value="RNGMNOXGNASE"/>
</dbReference>
<dbReference type="AlphaFoldDB" id="A0A841BJX7"/>
<dbReference type="PANTHER" id="PTHR13789">
    <property type="entry name" value="MONOOXYGENASE"/>
    <property type="match status" value="1"/>
</dbReference>
<dbReference type="SUPFAM" id="SSF51905">
    <property type="entry name" value="FAD/NAD(P)-binding domain"/>
    <property type="match status" value="1"/>
</dbReference>
<dbReference type="EMBL" id="JACHMN010000001">
    <property type="protein sequence ID" value="MBB5867323.1"/>
    <property type="molecule type" value="Genomic_DNA"/>
</dbReference>
<dbReference type="InterPro" id="IPR036188">
    <property type="entry name" value="FAD/NAD-bd_sf"/>
</dbReference>
<evidence type="ECO:0000259" key="6">
    <source>
        <dbReference type="Pfam" id="PF01494"/>
    </source>
</evidence>
<organism evidence="7 8">
    <name type="scientific">Allocatelliglobosispora scoriae</name>
    <dbReference type="NCBI Taxonomy" id="643052"/>
    <lineage>
        <taxon>Bacteria</taxon>
        <taxon>Bacillati</taxon>
        <taxon>Actinomycetota</taxon>
        <taxon>Actinomycetes</taxon>
        <taxon>Micromonosporales</taxon>
        <taxon>Micromonosporaceae</taxon>
        <taxon>Allocatelliglobosispora</taxon>
    </lineage>
</organism>
<proteinExistence type="predicted"/>
<name>A0A841BJX7_9ACTN</name>
<keyword evidence="2" id="KW-0285">Flavoprotein</keyword>
<dbReference type="RefSeq" id="WP_184831911.1">
    <property type="nucleotide sequence ID" value="NZ_JACHMN010000001.1"/>
</dbReference>
<feature type="domain" description="FAD-binding" evidence="6">
    <location>
        <begin position="6"/>
        <end position="330"/>
    </location>
</feature>
<keyword evidence="3" id="KW-0274">FAD</keyword>
<evidence type="ECO:0000256" key="5">
    <source>
        <dbReference type="ARBA" id="ARBA00023033"/>
    </source>
</evidence>
<comment type="cofactor">
    <cofactor evidence="1">
        <name>FAD</name>
        <dbReference type="ChEBI" id="CHEBI:57692"/>
    </cofactor>
</comment>
<keyword evidence="5" id="KW-0503">Monooxygenase</keyword>
<dbReference type="Pfam" id="PF01494">
    <property type="entry name" value="FAD_binding_3"/>
    <property type="match status" value="1"/>
</dbReference>
<reference evidence="7 8" key="1">
    <citation type="submission" date="2020-08" db="EMBL/GenBank/DDBJ databases">
        <title>Sequencing the genomes of 1000 actinobacteria strains.</title>
        <authorList>
            <person name="Klenk H.-P."/>
        </authorList>
    </citation>
    <scope>NUCLEOTIDE SEQUENCE [LARGE SCALE GENOMIC DNA]</scope>
    <source>
        <strain evidence="7 8">DSM 45362</strain>
    </source>
</reference>
<evidence type="ECO:0000256" key="1">
    <source>
        <dbReference type="ARBA" id="ARBA00001974"/>
    </source>
</evidence>
<dbReference type="PROSITE" id="PS51257">
    <property type="entry name" value="PROKAR_LIPOPROTEIN"/>
    <property type="match status" value="1"/>
</dbReference>
<keyword evidence="4" id="KW-0560">Oxidoreductase</keyword>
<dbReference type="Gene3D" id="3.50.50.60">
    <property type="entry name" value="FAD/NAD(P)-binding domain"/>
    <property type="match status" value="1"/>
</dbReference>
<evidence type="ECO:0000313" key="8">
    <source>
        <dbReference type="Proteomes" id="UP000587527"/>
    </source>
</evidence>
<dbReference type="InterPro" id="IPR050493">
    <property type="entry name" value="FAD-dep_Monooxygenase_BioMet"/>
</dbReference>
<dbReference type="Proteomes" id="UP000587527">
    <property type="component" value="Unassembled WGS sequence"/>
</dbReference>
<dbReference type="SUPFAM" id="SSF54373">
    <property type="entry name" value="FAD-linked reductases, C-terminal domain"/>
    <property type="match status" value="1"/>
</dbReference>
<keyword evidence="8" id="KW-1185">Reference proteome</keyword>
<dbReference type="InterPro" id="IPR002938">
    <property type="entry name" value="FAD-bd"/>
</dbReference>
<evidence type="ECO:0000313" key="7">
    <source>
        <dbReference type="EMBL" id="MBB5867323.1"/>
    </source>
</evidence>
<evidence type="ECO:0000256" key="3">
    <source>
        <dbReference type="ARBA" id="ARBA00022827"/>
    </source>
</evidence>
<comment type="caution">
    <text evidence="7">The sequence shown here is derived from an EMBL/GenBank/DDBJ whole genome shotgun (WGS) entry which is preliminary data.</text>
</comment>
<dbReference type="PANTHER" id="PTHR13789:SF318">
    <property type="entry name" value="GERANYLGERANYL DIPHOSPHATE REDUCTASE"/>
    <property type="match status" value="1"/>
</dbReference>
<protein>
    <submittedName>
        <fullName evidence="7">2-polyprenyl-6-methoxyphenol hydroxylase-like FAD-dependent oxidoreductase</fullName>
    </submittedName>
</protein>
<accession>A0A841BJX7</accession>
<gene>
    <name evidence="7" type="ORF">F4553_000702</name>
</gene>
<dbReference type="GO" id="GO:0071949">
    <property type="term" value="F:FAD binding"/>
    <property type="evidence" value="ECO:0007669"/>
    <property type="project" value="InterPro"/>
</dbReference>
<evidence type="ECO:0000256" key="4">
    <source>
        <dbReference type="ARBA" id="ARBA00023002"/>
    </source>
</evidence>